<evidence type="ECO:0008006" key="4">
    <source>
        <dbReference type="Google" id="ProtNLM"/>
    </source>
</evidence>
<keyword evidence="3" id="KW-1185">Reference proteome</keyword>
<evidence type="ECO:0000256" key="1">
    <source>
        <dbReference type="SAM" id="Phobius"/>
    </source>
</evidence>
<reference evidence="3" key="1">
    <citation type="submission" date="2015-01" db="EMBL/GenBank/DDBJ databases">
        <authorList>
            <person name="Manzoor Shahid"/>
            <person name="Zubair Saima"/>
        </authorList>
    </citation>
    <scope>NUCLEOTIDE SEQUENCE [LARGE SCALE GENOMIC DNA]</scope>
    <source>
        <strain evidence="3">Sp3</strain>
    </source>
</reference>
<sequence length="73" mass="8314">MGRNFSEILQYLLDNHRGKLLGLVLGLVIGLLIISFGFWKSILVILCVIAGFFLGKRFDEGGGPGDWWERYFH</sequence>
<dbReference type="Pfam" id="PF10031">
    <property type="entry name" value="DUF2273"/>
    <property type="match status" value="1"/>
</dbReference>
<dbReference type="OrthoDB" id="1727295at2"/>
<dbReference type="RefSeq" id="WP_044665737.1">
    <property type="nucleotide sequence ID" value="NZ_CDRZ01000262.1"/>
</dbReference>
<proteinExistence type="predicted"/>
<evidence type="ECO:0000313" key="2">
    <source>
        <dbReference type="EMBL" id="CEO89881.1"/>
    </source>
</evidence>
<organism evidence="2 3">
    <name type="scientific">Syntrophaceticus schinkii</name>
    <dbReference type="NCBI Taxonomy" id="499207"/>
    <lineage>
        <taxon>Bacteria</taxon>
        <taxon>Bacillati</taxon>
        <taxon>Bacillota</taxon>
        <taxon>Clostridia</taxon>
        <taxon>Thermoanaerobacterales</taxon>
        <taxon>Thermoanaerobacterales Family III. Incertae Sedis</taxon>
        <taxon>Syntrophaceticus</taxon>
    </lineage>
</organism>
<gene>
    <name evidence="2" type="ORF">SSCH_630019</name>
</gene>
<name>A0A0B7MPE8_9FIRM</name>
<dbReference type="Proteomes" id="UP000046155">
    <property type="component" value="Unassembled WGS sequence"/>
</dbReference>
<keyword evidence="1" id="KW-0812">Transmembrane</keyword>
<feature type="transmembrane region" description="Helical" evidence="1">
    <location>
        <begin position="21"/>
        <end position="54"/>
    </location>
</feature>
<dbReference type="AlphaFoldDB" id="A0A0B7MPE8"/>
<dbReference type="EMBL" id="CDRZ01000262">
    <property type="protein sequence ID" value="CEO89881.1"/>
    <property type="molecule type" value="Genomic_DNA"/>
</dbReference>
<evidence type="ECO:0000313" key="3">
    <source>
        <dbReference type="Proteomes" id="UP000046155"/>
    </source>
</evidence>
<protein>
    <recommendedName>
        <fullName evidence="4">Small integral membrane protein</fullName>
    </recommendedName>
</protein>
<accession>A0A0B7MPE8</accession>
<dbReference type="InterPro" id="IPR018730">
    <property type="entry name" value="DUF2273"/>
</dbReference>
<keyword evidence="1" id="KW-1133">Transmembrane helix</keyword>
<keyword evidence="1" id="KW-0472">Membrane</keyword>